<dbReference type="AlphaFoldDB" id="A0A6A5U7Z4"/>
<keyword evidence="3" id="KW-1185">Reference proteome</keyword>
<dbReference type="InterPro" id="IPR032675">
    <property type="entry name" value="LRR_dom_sf"/>
</dbReference>
<evidence type="ECO:0000313" key="3">
    <source>
        <dbReference type="Proteomes" id="UP000800035"/>
    </source>
</evidence>
<evidence type="ECO:0000256" key="1">
    <source>
        <dbReference type="SAM" id="MobiDB-lite"/>
    </source>
</evidence>
<dbReference type="Proteomes" id="UP000800035">
    <property type="component" value="Unassembled WGS sequence"/>
</dbReference>
<gene>
    <name evidence="2" type="ORF">CC80DRAFT_503629</name>
</gene>
<name>A0A6A5U7Z4_9PLEO</name>
<proteinExistence type="predicted"/>
<dbReference type="SUPFAM" id="SSF52047">
    <property type="entry name" value="RNI-like"/>
    <property type="match status" value="1"/>
</dbReference>
<protein>
    <recommendedName>
        <fullName evidence="4">F-box domain-containing protein</fullName>
    </recommendedName>
</protein>
<feature type="compositionally biased region" description="Basic and acidic residues" evidence="1">
    <location>
        <begin position="512"/>
        <end position="525"/>
    </location>
</feature>
<dbReference type="Gene3D" id="3.80.10.10">
    <property type="entry name" value="Ribonuclease Inhibitor"/>
    <property type="match status" value="1"/>
</dbReference>
<dbReference type="EMBL" id="ML976989">
    <property type="protein sequence ID" value="KAF1957247.1"/>
    <property type="molecule type" value="Genomic_DNA"/>
</dbReference>
<reference evidence="2" key="1">
    <citation type="journal article" date="2020" name="Stud. Mycol.">
        <title>101 Dothideomycetes genomes: a test case for predicting lifestyles and emergence of pathogens.</title>
        <authorList>
            <person name="Haridas S."/>
            <person name="Albert R."/>
            <person name="Binder M."/>
            <person name="Bloem J."/>
            <person name="Labutti K."/>
            <person name="Salamov A."/>
            <person name="Andreopoulos B."/>
            <person name="Baker S."/>
            <person name="Barry K."/>
            <person name="Bills G."/>
            <person name="Bluhm B."/>
            <person name="Cannon C."/>
            <person name="Castanera R."/>
            <person name="Culley D."/>
            <person name="Daum C."/>
            <person name="Ezra D."/>
            <person name="Gonzalez J."/>
            <person name="Henrissat B."/>
            <person name="Kuo A."/>
            <person name="Liang C."/>
            <person name="Lipzen A."/>
            <person name="Lutzoni F."/>
            <person name="Magnuson J."/>
            <person name="Mondo S."/>
            <person name="Nolan M."/>
            <person name="Ohm R."/>
            <person name="Pangilinan J."/>
            <person name="Park H.-J."/>
            <person name="Ramirez L."/>
            <person name="Alfaro M."/>
            <person name="Sun H."/>
            <person name="Tritt A."/>
            <person name="Yoshinaga Y."/>
            <person name="Zwiers L.-H."/>
            <person name="Turgeon B."/>
            <person name="Goodwin S."/>
            <person name="Spatafora J."/>
            <person name="Crous P."/>
            <person name="Grigoriev I."/>
        </authorList>
    </citation>
    <scope>NUCLEOTIDE SEQUENCE</scope>
    <source>
        <strain evidence="2">CBS 675.92</strain>
    </source>
</reference>
<evidence type="ECO:0000313" key="2">
    <source>
        <dbReference type="EMBL" id="KAF1957247.1"/>
    </source>
</evidence>
<feature type="region of interest" description="Disordered" evidence="1">
    <location>
        <begin position="501"/>
        <end position="532"/>
    </location>
</feature>
<evidence type="ECO:0008006" key="4">
    <source>
        <dbReference type="Google" id="ProtNLM"/>
    </source>
</evidence>
<organism evidence="2 3">
    <name type="scientific">Byssothecium circinans</name>
    <dbReference type="NCBI Taxonomy" id="147558"/>
    <lineage>
        <taxon>Eukaryota</taxon>
        <taxon>Fungi</taxon>
        <taxon>Dikarya</taxon>
        <taxon>Ascomycota</taxon>
        <taxon>Pezizomycotina</taxon>
        <taxon>Dothideomycetes</taxon>
        <taxon>Pleosporomycetidae</taxon>
        <taxon>Pleosporales</taxon>
        <taxon>Massarineae</taxon>
        <taxon>Massarinaceae</taxon>
        <taxon>Byssothecium</taxon>
    </lineage>
</organism>
<sequence length="532" mass="60357">MDNTQDPHNAMTSPLLNLPGELLNHVISNFHGYHDRPSLWGLCLTSKELQRIVQPLMYRKLTIFNPRRPTLFKNEVGVDFPVRSGNAHAGEVDTEEVNAEEFHAEEEYEPNGRPIYTMDLIPFAMLIRTLSKRPDLARAAVVYRCRIPDNIRSTVKGGALLSRSFREVSGHSVSAEDVQLFYDLKPSWVRDDTQWREDVVNIRVAAFNILLLERMPNLKYLYLRAGPGLIRDYPPNGLTFNNLEILELGAEFEDAMFNLGGYVGLLKSPSLRWFSAIFCYANHDTTPLVLQRSSLLLNTIQLCDCSFDKHSLGALLGSATNLAAFVYSGVFNEDFATNHFLPADIHEPLERHAKTLISLFLQFDMAWINRFGDENDENGRVRKLPDLKGLHNLQFIALEHGRLEHISMLPPSLTQLGIIDMAQCDLSGAQQILTANYYDLPLLRRIGIERDAPSEDNDRIYDTLCQTAKQMGAEFPHCFSGVKIKLPNLTVELDRKSSLRLVEEISEDEPETQPRDEADADRMEVDLDGEET</sequence>
<accession>A0A6A5U7Z4</accession>
<dbReference type="OrthoDB" id="3800559at2759"/>